<gene>
    <name evidence="8" type="ORF">BJZ21_001334</name>
</gene>
<dbReference type="InterPro" id="IPR027417">
    <property type="entry name" value="P-loop_NTPase"/>
</dbReference>
<comment type="similarity">
    <text evidence="1">Belongs to the AfsR/DnrI/RedD regulatory family.</text>
</comment>
<protein>
    <submittedName>
        <fullName evidence="8">DNA-binding SARP family transcriptional activator</fullName>
    </submittedName>
</protein>
<dbReference type="Gene3D" id="1.10.10.10">
    <property type="entry name" value="Winged helix-like DNA-binding domain superfamily/Winged helix DNA-binding domain"/>
    <property type="match status" value="1"/>
</dbReference>
<dbReference type="InterPro" id="IPR001867">
    <property type="entry name" value="OmpR/PhoB-type_DNA-bd"/>
</dbReference>
<dbReference type="Pfam" id="PF00486">
    <property type="entry name" value="Trans_reg_C"/>
    <property type="match status" value="1"/>
</dbReference>
<name>A0A7Y9E5K3_9ACTN</name>
<organism evidence="8 9">
    <name type="scientific">Nocardioides panaciterrulae</name>
    <dbReference type="NCBI Taxonomy" id="661492"/>
    <lineage>
        <taxon>Bacteria</taxon>
        <taxon>Bacillati</taxon>
        <taxon>Actinomycetota</taxon>
        <taxon>Actinomycetes</taxon>
        <taxon>Propionibacteriales</taxon>
        <taxon>Nocardioidaceae</taxon>
        <taxon>Nocardioides</taxon>
    </lineage>
</organism>
<evidence type="ECO:0000256" key="4">
    <source>
        <dbReference type="ARBA" id="ARBA00023163"/>
    </source>
</evidence>
<dbReference type="InterPro" id="IPR041664">
    <property type="entry name" value="AAA_16"/>
</dbReference>
<evidence type="ECO:0000259" key="7">
    <source>
        <dbReference type="PROSITE" id="PS51755"/>
    </source>
</evidence>
<evidence type="ECO:0000256" key="2">
    <source>
        <dbReference type="ARBA" id="ARBA00023015"/>
    </source>
</evidence>
<reference evidence="8 9" key="1">
    <citation type="submission" date="2020-07" db="EMBL/GenBank/DDBJ databases">
        <title>Sequencing the genomes of 1000 actinobacteria strains.</title>
        <authorList>
            <person name="Klenk H.-P."/>
        </authorList>
    </citation>
    <scope>NUCLEOTIDE SEQUENCE [LARGE SCALE GENOMIC DNA]</scope>
    <source>
        <strain evidence="8 9">DSM 21350</strain>
    </source>
</reference>
<dbReference type="Gene3D" id="1.25.40.10">
    <property type="entry name" value="Tetratricopeptide repeat domain"/>
    <property type="match status" value="1"/>
</dbReference>
<comment type="caution">
    <text evidence="8">The sequence shown here is derived from an EMBL/GenBank/DDBJ whole genome shotgun (WGS) entry which is preliminary data.</text>
</comment>
<keyword evidence="2" id="KW-0805">Transcription regulation</keyword>
<dbReference type="Pfam" id="PF03704">
    <property type="entry name" value="BTAD"/>
    <property type="match status" value="1"/>
</dbReference>
<dbReference type="PROSITE" id="PS51755">
    <property type="entry name" value="OMPR_PHOB"/>
    <property type="match status" value="1"/>
</dbReference>
<dbReference type="Gene3D" id="3.40.50.300">
    <property type="entry name" value="P-loop containing nucleotide triphosphate hydrolases"/>
    <property type="match status" value="1"/>
</dbReference>
<dbReference type="InterPro" id="IPR016032">
    <property type="entry name" value="Sig_transdc_resp-reg_C-effctor"/>
</dbReference>
<dbReference type="GO" id="GO:0000160">
    <property type="term" value="P:phosphorelay signal transduction system"/>
    <property type="evidence" value="ECO:0007669"/>
    <property type="project" value="InterPro"/>
</dbReference>
<dbReference type="EMBL" id="JACCBG010000001">
    <property type="protein sequence ID" value="NYD41251.1"/>
    <property type="molecule type" value="Genomic_DNA"/>
</dbReference>
<dbReference type="SUPFAM" id="SSF48452">
    <property type="entry name" value="TPR-like"/>
    <property type="match status" value="1"/>
</dbReference>
<feature type="domain" description="OmpR/PhoB-type" evidence="7">
    <location>
        <begin position="1"/>
        <end position="97"/>
    </location>
</feature>
<dbReference type="InterPro" id="IPR011990">
    <property type="entry name" value="TPR-like_helical_dom_sf"/>
</dbReference>
<dbReference type="SMART" id="SM00862">
    <property type="entry name" value="Trans_reg_C"/>
    <property type="match status" value="1"/>
</dbReference>
<dbReference type="RefSeq" id="WP_179663024.1">
    <property type="nucleotide sequence ID" value="NZ_JACCBG010000001.1"/>
</dbReference>
<dbReference type="AlphaFoldDB" id="A0A7Y9E5K3"/>
<dbReference type="GO" id="GO:0006355">
    <property type="term" value="P:regulation of DNA-templated transcription"/>
    <property type="evidence" value="ECO:0007669"/>
    <property type="project" value="InterPro"/>
</dbReference>
<keyword evidence="3 5" id="KW-0238">DNA-binding</keyword>
<dbReference type="Proteomes" id="UP000535511">
    <property type="component" value="Unassembled WGS sequence"/>
</dbReference>
<dbReference type="Pfam" id="PF13191">
    <property type="entry name" value="AAA_16"/>
    <property type="match status" value="1"/>
</dbReference>
<evidence type="ECO:0000256" key="1">
    <source>
        <dbReference type="ARBA" id="ARBA00005820"/>
    </source>
</evidence>
<evidence type="ECO:0000313" key="9">
    <source>
        <dbReference type="Proteomes" id="UP000535511"/>
    </source>
</evidence>
<dbReference type="InterPro" id="IPR036388">
    <property type="entry name" value="WH-like_DNA-bd_sf"/>
</dbReference>
<evidence type="ECO:0000256" key="3">
    <source>
        <dbReference type="ARBA" id="ARBA00023125"/>
    </source>
</evidence>
<dbReference type="PANTHER" id="PTHR35807:SF1">
    <property type="entry name" value="TRANSCRIPTIONAL REGULATOR REDD"/>
    <property type="match status" value="1"/>
</dbReference>
<evidence type="ECO:0000256" key="5">
    <source>
        <dbReference type="PROSITE-ProRule" id="PRU01091"/>
    </source>
</evidence>
<feature type="DNA-binding region" description="OmpR/PhoB-type" evidence="5">
    <location>
        <begin position="1"/>
        <end position="97"/>
    </location>
</feature>
<dbReference type="SMART" id="SM01043">
    <property type="entry name" value="BTAD"/>
    <property type="match status" value="1"/>
</dbReference>
<feature type="region of interest" description="Disordered" evidence="6">
    <location>
        <begin position="267"/>
        <end position="308"/>
    </location>
</feature>
<dbReference type="SUPFAM" id="SSF52540">
    <property type="entry name" value="P-loop containing nucleoside triphosphate hydrolases"/>
    <property type="match status" value="1"/>
</dbReference>
<evidence type="ECO:0000313" key="8">
    <source>
        <dbReference type="EMBL" id="NYD41251.1"/>
    </source>
</evidence>
<dbReference type="SUPFAM" id="SSF46894">
    <property type="entry name" value="C-terminal effector domain of the bipartite response regulators"/>
    <property type="match status" value="1"/>
</dbReference>
<keyword evidence="9" id="KW-1185">Reference proteome</keyword>
<keyword evidence="4" id="KW-0804">Transcription</keyword>
<evidence type="ECO:0000256" key="6">
    <source>
        <dbReference type="SAM" id="MobiDB-lite"/>
    </source>
</evidence>
<proteinExistence type="inferred from homology"/>
<feature type="compositionally biased region" description="Pro residues" evidence="6">
    <location>
        <begin position="268"/>
        <end position="278"/>
    </location>
</feature>
<dbReference type="PANTHER" id="PTHR35807">
    <property type="entry name" value="TRANSCRIPTIONAL REGULATOR REDD-RELATED"/>
    <property type="match status" value="1"/>
</dbReference>
<dbReference type="InterPro" id="IPR005158">
    <property type="entry name" value="BTAD"/>
</dbReference>
<accession>A0A7Y9E5K3</accession>
<dbReference type="CDD" id="cd15831">
    <property type="entry name" value="BTAD"/>
    <property type="match status" value="1"/>
</dbReference>
<sequence>MEVAVLGPVEVTLQGAPVDLGTPKQRALVAALALSEGRPVSVDGIVDLLWGDHPPGGVTATLQAYVSGLRRVLEPDRPRRAPATVLVTVAPGYALRMPGECVDAARFERTVTAQHLRLQPLGRREDGALTAGELEDASARLDRALAAWRGTPYAELGDADAAVAERARLEELRAVALEDRAQARLALGLHATVAGELEALTTAYPLRERLWALRALALTRAGRQAEALDVLRRLREVLDDELGLEPSAELRELQTAVLRQDPALDWVAPPPGRLPPAAQPSVGPAPAAAGPAESPEPPEPREPPEQVAPWPMVGRDRELARLLGALADAEVGTPSYAALTGEPGIGKSRLAAELVARARARGVRVLVGRCTQDDGAPPLWPWASVLAPLGGDVVGDRPDTDEGGQFRAWERITRAVRDASREEPLLVVLDDLHWADASTLRVLRLLAETAEDERLLVLATWRDHPRPAGALADVVETLARRHAVRLELRGLEAESAARVVGSLARTTVTEDQARDLRERTDGNPFFLVEFARLAGERTDLDTLLAGEDPPTAVSEVLGRRLARLPEETVAALRTAAVIGRQFESRTLARAARIDEDDLLDVVEPAQVAGLVREDGVDRWWFAHALVRDTLLTGTSATRRARTHARVAEVLGGTPGRETEVARHWLGAGPAYADRAWRAALAAAEVARRLHAHDEAGELLTRALEAQREDPAATARDRYDLLLTLIEAWRWAAQLPALVRAVEDAIEVGTELHDPEAVARAAIATSQGVLWRSAGPGEVNDTVVGALRSSLERLPGEDSELRCRTMLALANELFNEVSFEERQALVEEALAMAGRLGEPALRLDAHQIAFVALWVPQTAEARLVHATEAMELARSTGDDRAFVVSATLRAAVLSELGRPHEMRAAAQPARAEAARLRILFGELVLDGLELPWDAMAGRFEECDRALDRIRAVGRRIAHSNAEETLVGSLISLRLWQGRPLEMVPALEQFDATPYPFAASVAVFLWRAGEHDRARAYYAEHGAPLAHDTEISMLAWCHAAELALHLGDAELGGGAYPRLAPFAGMTCCAGSALANGPVDAYLAMAAAATGETGIATRHADAASALAERWEIPVFAAWFTELRQRHAF</sequence>
<dbReference type="GO" id="GO:0003677">
    <property type="term" value="F:DNA binding"/>
    <property type="evidence" value="ECO:0007669"/>
    <property type="project" value="UniProtKB-UniRule"/>
</dbReference>
<dbReference type="InterPro" id="IPR051677">
    <property type="entry name" value="AfsR-DnrI-RedD_regulator"/>
</dbReference>
<feature type="compositionally biased region" description="Low complexity" evidence="6">
    <location>
        <begin position="279"/>
        <end position="293"/>
    </location>
</feature>